<dbReference type="RefSeq" id="WP_263543003.1">
    <property type="nucleotide sequence ID" value="NZ_JAOVZO020000023.1"/>
</dbReference>
<dbReference type="PANTHER" id="PTHR43245">
    <property type="entry name" value="BIFUNCTIONAL POLYMYXIN RESISTANCE PROTEIN ARNA"/>
    <property type="match status" value="1"/>
</dbReference>
<organism evidence="2 3">
    <name type="scientific">Tahibacter soli</name>
    <dbReference type="NCBI Taxonomy" id="2983605"/>
    <lineage>
        <taxon>Bacteria</taxon>
        <taxon>Pseudomonadati</taxon>
        <taxon>Pseudomonadota</taxon>
        <taxon>Gammaproteobacteria</taxon>
        <taxon>Lysobacterales</taxon>
        <taxon>Rhodanobacteraceae</taxon>
        <taxon>Tahibacter</taxon>
    </lineage>
</organism>
<proteinExistence type="predicted"/>
<feature type="domain" description="NAD-dependent epimerase/dehydratase" evidence="1">
    <location>
        <begin position="3"/>
        <end position="164"/>
    </location>
</feature>
<comment type="caution">
    <text evidence="2">The sequence shown here is derived from an EMBL/GenBank/DDBJ whole genome shotgun (WGS) entry which is preliminary data.</text>
</comment>
<gene>
    <name evidence="2" type="ORF">OD750_025970</name>
</gene>
<dbReference type="SUPFAM" id="SSF51735">
    <property type="entry name" value="NAD(P)-binding Rossmann-fold domains"/>
    <property type="match status" value="1"/>
</dbReference>
<evidence type="ECO:0000313" key="2">
    <source>
        <dbReference type="EMBL" id="MDC8015987.1"/>
    </source>
</evidence>
<keyword evidence="3" id="KW-1185">Reference proteome</keyword>
<dbReference type="Proteomes" id="UP001139971">
    <property type="component" value="Unassembled WGS sequence"/>
</dbReference>
<dbReference type="InterPro" id="IPR036291">
    <property type="entry name" value="NAD(P)-bd_dom_sf"/>
</dbReference>
<accession>A0A9X4BM57</accession>
<evidence type="ECO:0000313" key="3">
    <source>
        <dbReference type="Proteomes" id="UP001139971"/>
    </source>
</evidence>
<reference evidence="2" key="1">
    <citation type="submission" date="2023-02" db="EMBL/GenBank/DDBJ databases">
        <title>Tahibacter soli sp. nov. isolated from soil.</title>
        <authorList>
            <person name="Baek J.H."/>
            <person name="Lee J.K."/>
            <person name="Choi D.G."/>
            <person name="Jeon C.O."/>
        </authorList>
    </citation>
    <scope>NUCLEOTIDE SEQUENCE</scope>
    <source>
        <strain evidence="2">BL</strain>
    </source>
</reference>
<dbReference type="CDD" id="cd08946">
    <property type="entry name" value="SDR_e"/>
    <property type="match status" value="1"/>
</dbReference>
<dbReference type="InterPro" id="IPR050177">
    <property type="entry name" value="Lipid_A_modif_metabolic_enz"/>
</dbReference>
<dbReference type="Gene3D" id="3.40.50.720">
    <property type="entry name" value="NAD(P)-binding Rossmann-like Domain"/>
    <property type="match status" value="1"/>
</dbReference>
<dbReference type="InterPro" id="IPR001509">
    <property type="entry name" value="Epimerase_deHydtase"/>
</dbReference>
<name>A0A9X4BM57_9GAMM</name>
<sequence length="298" mass="32217">MKIVVTGASGRIGRAIHVRLSREHDVVGFDRAPSSTADVVGDLDDAVLLRRVCDGADAIVHTAALHAPHVGLVADAQFERVNVDGTRRVLDAAVAANVPRFVFTSSTAVFGDAATPRERAGWVDEALAPQPVTIYHRTKLAAEALLRDAAGAGGPVVRILRMSRCFPEPAPLMAAYRLHRGIDARDVADAHALALADTAGPQATYVISGATPFLPDDADALLRDAPSVLRARCPELVEEFELRDWPLPASIDRVYDAALAMRELRWRPHYGFDEPLAMFDAGWSEVLPPRRGAWTANE</sequence>
<dbReference type="AlphaFoldDB" id="A0A9X4BM57"/>
<protein>
    <submittedName>
        <fullName evidence="2">NAD(P)-dependent oxidoreductase</fullName>
    </submittedName>
</protein>
<dbReference type="PANTHER" id="PTHR43245:SF54">
    <property type="entry name" value="BLL0593 PROTEIN"/>
    <property type="match status" value="1"/>
</dbReference>
<dbReference type="Pfam" id="PF01370">
    <property type="entry name" value="Epimerase"/>
    <property type="match status" value="1"/>
</dbReference>
<evidence type="ECO:0000259" key="1">
    <source>
        <dbReference type="Pfam" id="PF01370"/>
    </source>
</evidence>
<dbReference type="EMBL" id="JAOVZO020000023">
    <property type="protein sequence ID" value="MDC8015987.1"/>
    <property type="molecule type" value="Genomic_DNA"/>
</dbReference>